<evidence type="ECO:0000313" key="8">
    <source>
        <dbReference type="EMBL" id="SAL96121.1"/>
    </source>
</evidence>
<sequence>MGKKNQDRATATNAKGASLQSHGKALPKVGGKIDADTFVAARMQEINSMQSAIKETSAALKLPSFTSQPRFLRRRAASHLLHHLRARDRARLSVKLANGRVIPASYRKIKSKMLMDELVSRKNKVKWLSTHKWHIKRMKMQNWWGYRLAAHPMYKSRRIIYRSFTKIALLHDASYQGCLQLDGARDRIIEILNKFTDPLLPSVGSVRFTKGTRVGHSYVYASGGYPAHLIAPITFLWRPSSTPDNSILWLWIHPSSFDIVQRQLIEEASSTKVLGQQVEIHDLRNDLARFELTGPRSLSLLQAILDPVEESDPDHLTNSTINCQMWRGLQQLRSGCCIPNGTVIGLTVQDPRLRFPQKARPATAHSDLTTTDFSSQNMLSKTRHWPAEASESEIWDKSIRNHCQSTKTTESRLLKRREQMPMPGSTLPFIPSEDSRIPILLIQRNGPLADQSTPTRLSEARTEQIDGWTLIVPWAFGSSFWRSLVYAGARTGGLDAIHNVHFDCGYSCFPYDYPTTPAFENYQEITGAAAQAKWERRPPSKRLNYTKLGFVSPHHIPFAHVLQATPTSSSMEYTYDQQTTTGGVLLQGNTLVSLLLDGSGGKTSIETALRTTMADAATARGMTFGAAPQHLLLESMAVKIKLSSEHGGTLKSRARIYLLQDDRFAQEYAACRNKRQVKSLDTVKPPTDADLIGFVTTGGYSLVTGQGQGIGACSALGLHLLEEMDTRRKRSLKRLVLVNNMISRDYTLATLSVL</sequence>
<dbReference type="PANTHER" id="PTHR22731">
    <property type="entry name" value="RIBONUCLEASES P/MRP PROTEIN SUBUNIT POP1"/>
    <property type="match status" value="1"/>
</dbReference>
<feature type="domain" description="POP1 C-terminal" evidence="7">
    <location>
        <begin position="671"/>
        <end position="753"/>
    </location>
</feature>
<dbReference type="AlphaFoldDB" id="A0A168L5T1"/>
<dbReference type="SUPFAM" id="SSF103025">
    <property type="entry name" value="Folate-binding domain"/>
    <property type="match status" value="1"/>
</dbReference>
<dbReference type="GO" id="GO:0001682">
    <property type="term" value="P:tRNA 5'-leader removal"/>
    <property type="evidence" value="ECO:0007669"/>
    <property type="project" value="InterPro"/>
</dbReference>
<dbReference type="InterPro" id="IPR012590">
    <property type="entry name" value="POPLD_dom"/>
</dbReference>
<evidence type="ECO:0008006" key="10">
    <source>
        <dbReference type="Google" id="ProtNLM"/>
    </source>
</evidence>
<dbReference type="OrthoDB" id="442863at2759"/>
<evidence type="ECO:0000313" key="9">
    <source>
        <dbReference type="Proteomes" id="UP000078561"/>
    </source>
</evidence>
<accession>A0A168L5T1</accession>
<feature type="domain" description="POPLD" evidence="6">
    <location>
        <begin position="467"/>
        <end position="556"/>
    </location>
</feature>
<dbReference type="InParanoid" id="A0A168L5T1"/>
<dbReference type="InterPro" id="IPR039182">
    <property type="entry name" value="Pop1"/>
</dbReference>
<name>A0A168L5T1_ABSGL</name>
<dbReference type="InterPro" id="IPR055079">
    <property type="entry name" value="POP1_C"/>
</dbReference>
<dbReference type="PANTHER" id="PTHR22731:SF3">
    <property type="entry name" value="RIBONUCLEASES P_MRP PROTEIN SUBUNIT POP1"/>
    <property type="match status" value="1"/>
</dbReference>
<keyword evidence="2" id="KW-0819">tRNA processing</keyword>
<feature type="region of interest" description="Disordered" evidence="4">
    <location>
        <begin position="1"/>
        <end position="26"/>
    </location>
</feature>
<gene>
    <name evidence="8" type="primary">ABSGL_01489.1 scaffold 1580</name>
</gene>
<feature type="compositionally biased region" description="Polar residues" evidence="4">
    <location>
        <begin position="8"/>
        <end position="21"/>
    </location>
</feature>
<evidence type="ECO:0000256" key="2">
    <source>
        <dbReference type="ARBA" id="ARBA00022694"/>
    </source>
</evidence>
<dbReference type="InterPro" id="IPR009723">
    <property type="entry name" value="Pop1_N"/>
</dbReference>
<dbReference type="GO" id="GO:0005655">
    <property type="term" value="C:nucleolar ribonuclease P complex"/>
    <property type="evidence" value="ECO:0007669"/>
    <property type="project" value="InterPro"/>
</dbReference>
<proteinExistence type="predicted"/>
<dbReference type="Proteomes" id="UP000078561">
    <property type="component" value="Unassembled WGS sequence"/>
</dbReference>
<evidence type="ECO:0000259" key="6">
    <source>
        <dbReference type="Pfam" id="PF08170"/>
    </source>
</evidence>
<dbReference type="EMBL" id="LT550653">
    <property type="protein sequence ID" value="SAL96121.1"/>
    <property type="molecule type" value="Genomic_DNA"/>
</dbReference>
<organism evidence="8">
    <name type="scientific">Absidia glauca</name>
    <name type="common">Pin mould</name>
    <dbReference type="NCBI Taxonomy" id="4829"/>
    <lineage>
        <taxon>Eukaryota</taxon>
        <taxon>Fungi</taxon>
        <taxon>Fungi incertae sedis</taxon>
        <taxon>Mucoromycota</taxon>
        <taxon>Mucoromycotina</taxon>
        <taxon>Mucoromycetes</taxon>
        <taxon>Mucorales</taxon>
        <taxon>Cunninghamellaceae</taxon>
        <taxon>Absidia</taxon>
    </lineage>
</organism>
<keyword evidence="3" id="KW-0539">Nucleus</keyword>
<evidence type="ECO:0000256" key="1">
    <source>
        <dbReference type="ARBA" id="ARBA00004123"/>
    </source>
</evidence>
<evidence type="ECO:0000259" key="7">
    <source>
        <dbReference type="Pfam" id="PF22770"/>
    </source>
</evidence>
<evidence type="ECO:0000256" key="3">
    <source>
        <dbReference type="ARBA" id="ARBA00023242"/>
    </source>
</evidence>
<dbReference type="FunCoup" id="A0A168L5T1">
    <property type="interactions" value="522"/>
</dbReference>
<dbReference type="OMA" id="WNAKRSH"/>
<protein>
    <recommendedName>
        <fullName evidence="10">Pop1 N-terminal domain-containing protein</fullName>
    </recommendedName>
</protein>
<dbReference type="STRING" id="4829.A0A168L5T1"/>
<reference evidence="8" key="1">
    <citation type="submission" date="2016-04" db="EMBL/GenBank/DDBJ databases">
        <authorList>
            <person name="Evans L.H."/>
            <person name="Alamgir A."/>
            <person name="Owens N."/>
            <person name="Weber N.D."/>
            <person name="Virtaneva K."/>
            <person name="Barbian K."/>
            <person name="Babar A."/>
            <person name="Rosenke K."/>
        </authorList>
    </citation>
    <scope>NUCLEOTIDE SEQUENCE [LARGE SCALE GENOMIC DNA]</scope>
    <source>
        <strain evidence="8">CBS 101.48</strain>
    </source>
</reference>
<dbReference type="GO" id="GO:0000172">
    <property type="term" value="C:ribonuclease MRP complex"/>
    <property type="evidence" value="ECO:0007669"/>
    <property type="project" value="InterPro"/>
</dbReference>
<comment type="subcellular location">
    <subcellularLocation>
        <location evidence="1">Nucleus</location>
    </subcellularLocation>
</comment>
<dbReference type="Pfam" id="PF06978">
    <property type="entry name" value="POP1_N"/>
    <property type="match status" value="2"/>
</dbReference>
<feature type="domain" description="Pop1 N-terminal" evidence="5">
    <location>
        <begin position="38"/>
        <end position="100"/>
    </location>
</feature>
<evidence type="ECO:0000259" key="5">
    <source>
        <dbReference type="Pfam" id="PF06978"/>
    </source>
</evidence>
<dbReference type="Pfam" id="PF22770">
    <property type="entry name" value="POP1_C"/>
    <property type="match status" value="1"/>
</dbReference>
<evidence type="ECO:0000256" key="4">
    <source>
        <dbReference type="SAM" id="MobiDB-lite"/>
    </source>
</evidence>
<keyword evidence="9" id="KW-1185">Reference proteome</keyword>
<dbReference type="Pfam" id="PF08170">
    <property type="entry name" value="POPLD"/>
    <property type="match status" value="1"/>
</dbReference>
<feature type="domain" description="Pop1 N-terminal" evidence="5">
    <location>
        <begin position="120"/>
        <end position="183"/>
    </location>
</feature>